<comment type="function">
    <text evidence="11">Transmembrane component of the tectonic-like complex, a complex localized at the transition zone of primary cilia and acting as a barrier that prevents diffusion of transmembrane proteins between the cilia and plasma membranes. Required for ciliogenesis and sonic hedgehog/SHH signaling.</text>
</comment>
<keyword evidence="10" id="KW-0966">Cell projection</keyword>
<evidence type="ECO:0000313" key="13">
    <source>
        <dbReference type="EMBL" id="CAD8687994.1"/>
    </source>
</evidence>
<evidence type="ECO:0000256" key="7">
    <source>
        <dbReference type="ARBA" id="ARBA00023069"/>
    </source>
</evidence>
<evidence type="ECO:0000256" key="12">
    <source>
        <dbReference type="SAM" id="Phobius"/>
    </source>
</evidence>
<keyword evidence="8 12" id="KW-0472">Membrane</keyword>
<evidence type="ECO:0000256" key="1">
    <source>
        <dbReference type="ARBA" id="ARBA00004272"/>
    </source>
</evidence>
<gene>
    <name evidence="13" type="ORF">POBO1169_LOCUS18426</name>
</gene>
<evidence type="ECO:0000256" key="11">
    <source>
        <dbReference type="ARBA" id="ARBA00024803"/>
    </source>
</evidence>
<keyword evidence="6 12" id="KW-1133">Transmembrane helix</keyword>
<evidence type="ECO:0000256" key="2">
    <source>
        <dbReference type="ARBA" id="ARBA00009082"/>
    </source>
</evidence>
<dbReference type="GO" id="GO:0032880">
    <property type="term" value="P:regulation of protein localization"/>
    <property type="evidence" value="ECO:0007669"/>
    <property type="project" value="TreeGrafter"/>
</dbReference>
<keyword evidence="9" id="KW-0325">Glycoprotein</keyword>
<organism evidence="13">
    <name type="scientific">Pyramimonas obovata</name>
    <dbReference type="NCBI Taxonomy" id="1411642"/>
    <lineage>
        <taxon>Eukaryota</taxon>
        <taxon>Viridiplantae</taxon>
        <taxon>Chlorophyta</taxon>
        <taxon>Pyramimonadophyceae</taxon>
        <taxon>Pyramimonadales</taxon>
        <taxon>Pyramimonadaceae</taxon>
        <taxon>Pyramimonas</taxon>
        <taxon>Pyramimonas incertae sedis</taxon>
    </lineage>
</organism>
<evidence type="ECO:0000256" key="8">
    <source>
        <dbReference type="ARBA" id="ARBA00023136"/>
    </source>
</evidence>
<dbReference type="GO" id="GO:0060271">
    <property type="term" value="P:cilium assembly"/>
    <property type="evidence" value="ECO:0007669"/>
    <property type="project" value="TreeGrafter"/>
</dbReference>
<comment type="subcellular location">
    <subcellularLocation>
        <location evidence="1">Cell projection</location>
        <location evidence="1">Cilium membrane</location>
        <topology evidence="1">Multi-pass membrane protein</topology>
    </subcellularLocation>
</comment>
<dbReference type="PANTHER" id="PTHR14605:SF1">
    <property type="entry name" value="TRANSMEMBRANE PROTEIN 231"/>
    <property type="match status" value="1"/>
</dbReference>
<proteinExistence type="inferred from homology"/>
<dbReference type="InterPro" id="IPR019306">
    <property type="entry name" value="TMEM231"/>
</dbReference>
<evidence type="ECO:0000256" key="10">
    <source>
        <dbReference type="ARBA" id="ARBA00023273"/>
    </source>
</evidence>
<dbReference type="GO" id="GO:0060170">
    <property type="term" value="C:ciliary membrane"/>
    <property type="evidence" value="ECO:0007669"/>
    <property type="project" value="UniProtKB-SubCell"/>
</dbReference>
<accession>A0A7S0WWC3</accession>
<name>A0A7S0WWC3_9CHLO</name>
<evidence type="ECO:0000256" key="3">
    <source>
        <dbReference type="ARBA" id="ARBA00015087"/>
    </source>
</evidence>
<reference evidence="13" key="1">
    <citation type="submission" date="2021-01" db="EMBL/GenBank/DDBJ databases">
        <authorList>
            <person name="Corre E."/>
            <person name="Pelletier E."/>
            <person name="Niang G."/>
            <person name="Scheremetjew M."/>
            <person name="Finn R."/>
            <person name="Kale V."/>
            <person name="Holt S."/>
            <person name="Cochrane G."/>
            <person name="Meng A."/>
            <person name="Brown T."/>
            <person name="Cohen L."/>
        </authorList>
    </citation>
    <scope>NUCLEOTIDE SEQUENCE</scope>
    <source>
        <strain evidence="13">CCMP722</strain>
    </source>
</reference>
<protein>
    <recommendedName>
        <fullName evidence="3">Transmembrane protein 231</fullName>
    </recommendedName>
</protein>
<comment type="similarity">
    <text evidence="2">Belongs to the TMEM231 family.</text>
</comment>
<feature type="transmembrane region" description="Helical" evidence="12">
    <location>
        <begin position="21"/>
        <end position="48"/>
    </location>
</feature>
<evidence type="ECO:0000256" key="9">
    <source>
        <dbReference type="ARBA" id="ARBA00023180"/>
    </source>
</evidence>
<keyword evidence="4" id="KW-1003">Cell membrane</keyword>
<keyword evidence="5 12" id="KW-0812">Transmembrane</keyword>
<dbReference type="GO" id="GO:0035869">
    <property type="term" value="C:ciliary transition zone"/>
    <property type="evidence" value="ECO:0007669"/>
    <property type="project" value="TreeGrafter"/>
</dbReference>
<sequence length="315" mass="35677">MVQVYEEPYAKRHYAGRFTPAYCFPCCSSLIFIIVAFVIALSTGQLWIKSHTFLHQPDVKFTYEMLVVMETNVPGQEKVWSTVDRINTLYHEKVAAVDVQATEQDINYDGKTDIIDVLVTSRGVTPVHSVKLLMGFDYSVEGEADLDMRTLAYLTHSSALPGSALYVDGDLRLKQREPLTAGSSNNAYEGVQGSPFADFVQSADGTSGIATLGLNGIFNRYLFRNETTYYDYSYPVWKAGSGDVFEVRARVRVPSHENIVFRPAPLTIAKFGWVQVFAIIYPLLWLLRKAEWVIFHYRVLQTRVVSDITPKMHKF</sequence>
<evidence type="ECO:0000256" key="6">
    <source>
        <dbReference type="ARBA" id="ARBA00022989"/>
    </source>
</evidence>
<feature type="transmembrane region" description="Helical" evidence="12">
    <location>
        <begin position="268"/>
        <end position="287"/>
    </location>
</feature>
<evidence type="ECO:0000256" key="4">
    <source>
        <dbReference type="ARBA" id="ARBA00022475"/>
    </source>
</evidence>
<dbReference type="EMBL" id="HBFA01036853">
    <property type="protein sequence ID" value="CAD8687994.1"/>
    <property type="molecule type" value="Transcribed_RNA"/>
</dbReference>
<dbReference type="Pfam" id="PF10149">
    <property type="entry name" value="TM231"/>
    <property type="match status" value="1"/>
</dbReference>
<dbReference type="PANTHER" id="PTHR14605">
    <property type="entry name" value="CHST5 PROTEIN"/>
    <property type="match status" value="1"/>
</dbReference>
<keyword evidence="7" id="KW-0969">Cilium</keyword>
<dbReference type="AlphaFoldDB" id="A0A7S0WWC3"/>
<evidence type="ECO:0000256" key="5">
    <source>
        <dbReference type="ARBA" id="ARBA00022692"/>
    </source>
</evidence>